<proteinExistence type="predicted"/>
<reference evidence="2 3" key="1">
    <citation type="submission" date="2022-01" db="EMBL/GenBank/DDBJ databases">
        <title>Desulfofustis limnae sp. nov., a novel mesophilic sulfate-reducing bacterium isolated from marsh soil.</title>
        <authorList>
            <person name="Watanabe M."/>
            <person name="Takahashi A."/>
            <person name="Kojima H."/>
            <person name="Fukui M."/>
        </authorList>
    </citation>
    <scope>NUCLEOTIDE SEQUENCE [LARGE SCALE GENOMIC DNA]</scope>
    <source>
        <strain evidence="2 3">PPLL</strain>
    </source>
</reference>
<name>A0ABN6M8J2_9BACT</name>
<dbReference type="Proteomes" id="UP000830055">
    <property type="component" value="Chromosome"/>
</dbReference>
<dbReference type="InterPro" id="IPR032557">
    <property type="entry name" value="DUF4935"/>
</dbReference>
<evidence type="ECO:0000259" key="1">
    <source>
        <dbReference type="Pfam" id="PF16289"/>
    </source>
</evidence>
<organism evidence="2 3">
    <name type="scientific">Desulfofustis limnaeus</name>
    <dbReference type="NCBI Taxonomy" id="2740163"/>
    <lineage>
        <taxon>Bacteria</taxon>
        <taxon>Pseudomonadati</taxon>
        <taxon>Thermodesulfobacteriota</taxon>
        <taxon>Desulfobulbia</taxon>
        <taxon>Desulfobulbales</taxon>
        <taxon>Desulfocapsaceae</taxon>
        <taxon>Desulfofustis</taxon>
    </lineage>
</organism>
<dbReference type="SUPFAM" id="SSF88723">
    <property type="entry name" value="PIN domain-like"/>
    <property type="match status" value="1"/>
</dbReference>
<gene>
    <name evidence="2" type="ORF">DPPLL_35480</name>
</gene>
<dbReference type="Pfam" id="PF16289">
    <property type="entry name" value="PIN_12"/>
    <property type="match status" value="1"/>
</dbReference>
<protein>
    <recommendedName>
        <fullName evidence="1">DUF4935 domain-containing protein</fullName>
    </recommendedName>
</protein>
<feature type="domain" description="DUF4935" evidence="1">
    <location>
        <begin position="3"/>
        <end position="182"/>
    </location>
</feature>
<dbReference type="EMBL" id="AP025516">
    <property type="protein sequence ID" value="BDD89183.1"/>
    <property type="molecule type" value="Genomic_DNA"/>
</dbReference>
<keyword evidence="3" id="KW-1185">Reference proteome</keyword>
<evidence type="ECO:0000313" key="3">
    <source>
        <dbReference type="Proteomes" id="UP000830055"/>
    </source>
</evidence>
<accession>A0ABN6M8J2</accession>
<evidence type="ECO:0000313" key="2">
    <source>
        <dbReference type="EMBL" id="BDD89183.1"/>
    </source>
</evidence>
<dbReference type="InterPro" id="IPR029060">
    <property type="entry name" value="PIN-like_dom_sf"/>
</dbReference>
<dbReference type="RefSeq" id="WP_284152498.1">
    <property type="nucleotide sequence ID" value="NZ_AP025516.1"/>
</dbReference>
<sequence>MHVFIDTNILLNFYHYTSDELDALNSVFASQDQGAANVYLTDQVRDEFRRNRESKIKDALRRFRDVKVAAPLPSFMRGYEEYAEIRELSNTLRHRLSSILEKANEDIKNKALQADSLINDIFDRSEVIETTGTLFQRAKMRMEIGNPPGKQGSLGDAINWVTLLDAVPENEPIHIISEDGDFYSVLDDKVINPFLEEEWRSSKNSGIRVYRTLSEFMTEHFDGVALSFDQEKRALIDDLAESGSFARTHSLIARLNQYGYFSLEEARLILDAAASNGQVGMIVTDYDVSDFLAKAVLPHRDNLHDAEYQGILDDVAAEQAEREDALRPHERK</sequence>